<keyword evidence="2" id="KW-1185">Reference proteome</keyword>
<sequence>MEMKIISEESIRPSTPTPPPLRHYHLSFLDQLIYADYIPLIFFYPTDENISGKYSSELKNSLSETLSRYYPFAGRIKDSVSIECNDEGALFIEARVKHSAMEVIENPRHDFIEPLFPNNLQWKRMQPGASLVAAQVNYFDHGGIAIAVCMSHKVGDLATMGNFINDWAAIARSSEELDSLPLPTLNSASIFEGDLAVSPDVVLEKTSSYRRFVFNACKINELKKRVSSKVQNPTRVQVVSALIYKCAISASRSLPSLASKRTALIQSVNLRGRMAPSLPEKSVGNMNWIFFSGENGEAMELDELAKETRGALQEFCGKYAKRFRSIVSECLKEALEFVGDENRLLYRWASWCRFGMYEADFGFGKPRWVTSAGCVFKNQVILMDWRDGDGIEAIVNLDEQAMTAFENDENLLAYASPSPSYSLNEK</sequence>
<evidence type="ECO:0000313" key="2">
    <source>
        <dbReference type="Proteomes" id="UP000828941"/>
    </source>
</evidence>
<evidence type="ECO:0000313" key="1">
    <source>
        <dbReference type="EMBL" id="KAI4355118.1"/>
    </source>
</evidence>
<gene>
    <name evidence="1" type="ORF">L6164_003922</name>
</gene>
<name>A0ACB9Q2S5_BAUVA</name>
<comment type="caution">
    <text evidence="1">The sequence shown here is derived from an EMBL/GenBank/DDBJ whole genome shotgun (WGS) entry which is preliminary data.</text>
</comment>
<protein>
    <submittedName>
        <fullName evidence="1">Uncharacterized protein</fullName>
    </submittedName>
</protein>
<accession>A0ACB9Q2S5</accession>
<proteinExistence type="predicted"/>
<reference evidence="1 2" key="1">
    <citation type="journal article" date="2022" name="DNA Res.">
        <title>Chromosomal-level genome assembly of the orchid tree Bauhinia variegata (Leguminosae; Cercidoideae) supports the allotetraploid origin hypothesis of Bauhinia.</title>
        <authorList>
            <person name="Zhong Y."/>
            <person name="Chen Y."/>
            <person name="Zheng D."/>
            <person name="Pang J."/>
            <person name="Liu Y."/>
            <person name="Luo S."/>
            <person name="Meng S."/>
            <person name="Qian L."/>
            <person name="Wei D."/>
            <person name="Dai S."/>
            <person name="Zhou R."/>
        </authorList>
    </citation>
    <scope>NUCLEOTIDE SEQUENCE [LARGE SCALE GENOMIC DNA]</scope>
    <source>
        <strain evidence="1">BV-YZ2020</strain>
    </source>
</reference>
<organism evidence="1 2">
    <name type="scientific">Bauhinia variegata</name>
    <name type="common">Purple orchid tree</name>
    <name type="synonym">Phanera variegata</name>
    <dbReference type="NCBI Taxonomy" id="167791"/>
    <lineage>
        <taxon>Eukaryota</taxon>
        <taxon>Viridiplantae</taxon>
        <taxon>Streptophyta</taxon>
        <taxon>Embryophyta</taxon>
        <taxon>Tracheophyta</taxon>
        <taxon>Spermatophyta</taxon>
        <taxon>Magnoliopsida</taxon>
        <taxon>eudicotyledons</taxon>
        <taxon>Gunneridae</taxon>
        <taxon>Pentapetalae</taxon>
        <taxon>rosids</taxon>
        <taxon>fabids</taxon>
        <taxon>Fabales</taxon>
        <taxon>Fabaceae</taxon>
        <taxon>Cercidoideae</taxon>
        <taxon>Cercideae</taxon>
        <taxon>Bauhiniinae</taxon>
        <taxon>Bauhinia</taxon>
    </lineage>
</organism>
<dbReference type="Proteomes" id="UP000828941">
    <property type="component" value="Chromosome 2"/>
</dbReference>
<dbReference type="EMBL" id="CM039427">
    <property type="protein sequence ID" value="KAI4355118.1"/>
    <property type="molecule type" value="Genomic_DNA"/>
</dbReference>